<dbReference type="GO" id="GO:0008270">
    <property type="term" value="F:zinc ion binding"/>
    <property type="evidence" value="ECO:0007669"/>
    <property type="project" value="UniProtKB-KW"/>
</dbReference>
<keyword evidence="3" id="KW-0863">Zinc-finger</keyword>
<dbReference type="InterPro" id="IPR058919">
    <property type="entry name" value="Pep3/Vps18_RING_C"/>
</dbReference>
<evidence type="ECO:0000259" key="5">
    <source>
        <dbReference type="Pfam" id="PF26148"/>
    </source>
</evidence>
<dbReference type="GO" id="GO:0007033">
    <property type="term" value="P:vacuole organization"/>
    <property type="evidence" value="ECO:0007669"/>
    <property type="project" value="TreeGrafter"/>
</dbReference>
<reference evidence="6 7" key="1">
    <citation type="journal article" date="2014" name="Genome Biol. Evol.">
        <title>The genome of the myxosporean Thelohanellus kitauei shows adaptations to nutrient acquisition within its fish host.</title>
        <authorList>
            <person name="Yang Y."/>
            <person name="Xiong J."/>
            <person name="Zhou Z."/>
            <person name="Huo F."/>
            <person name="Miao W."/>
            <person name="Ran C."/>
            <person name="Liu Y."/>
            <person name="Zhang J."/>
            <person name="Feng J."/>
            <person name="Wang M."/>
            <person name="Wang M."/>
            <person name="Wang L."/>
            <person name="Yao B."/>
        </authorList>
    </citation>
    <scope>NUCLEOTIDE SEQUENCE [LARGE SCALE GENOMIC DNA]</scope>
    <source>
        <strain evidence="6">Wuqing</strain>
    </source>
</reference>
<dbReference type="EMBL" id="JWZT01001281">
    <property type="protein sequence ID" value="KII72329.1"/>
    <property type="molecule type" value="Genomic_DNA"/>
</dbReference>
<dbReference type="Pfam" id="PF26148">
    <property type="entry name" value="VPS18_RING_C"/>
    <property type="match status" value="1"/>
</dbReference>
<dbReference type="GO" id="GO:0030674">
    <property type="term" value="F:protein-macromolecule adaptor activity"/>
    <property type="evidence" value="ECO:0007669"/>
    <property type="project" value="TreeGrafter"/>
</dbReference>
<dbReference type="GO" id="GO:0031902">
    <property type="term" value="C:late endosome membrane"/>
    <property type="evidence" value="ECO:0007669"/>
    <property type="project" value="UniProtKB-SubCell"/>
</dbReference>
<comment type="caution">
    <text evidence="6">The sequence shown here is derived from an EMBL/GenBank/DDBJ whole genome shotgun (WGS) entry which is preliminary data.</text>
</comment>
<dbReference type="GO" id="GO:0030897">
    <property type="term" value="C:HOPS complex"/>
    <property type="evidence" value="ECO:0007669"/>
    <property type="project" value="TreeGrafter"/>
</dbReference>
<keyword evidence="7" id="KW-1185">Reference proteome</keyword>
<sequence length="496" mass="58841">MVKDEKNSEVWYFTPTHIFGCHITREDRNIWKILMEQNEFSKALKITEVRHVCDMNDPTKQDIIKQHLAQYYLDNKKFNRSAELYAKTEAPFEQTCRKFFSLDPQFLLIYLATKLEGYQNKSIKELPRVYYRVVEYYDNRDILFSIASVLKDFEKIIRYHISNHEYFDAFQCLKSQNRPELWYLLSHEFFAIMPEKVVETWKEQRKILDPKRLVQSILHVSLTKPNTMASIISYLVYCIDELHLSEPFIHNYLVSLYCMSSDYEVVIKYLVNHSDHRILKACTFILCKMELFEEAVDLALAVVYVFDEVDIEHSKECAKRAPDKATQRKLWLIIATNTVKTQMDVDMAMKFLQEAQVLKFEDLLPFFGDFKKIDTFKDAICDSLKLYGEIVEKQKLEIEKLSQISDKMRLRNEAISKRSTHVEKASRCSMCGLTVLTKPFYAFPCGHAFHQICYIKTYFHLSHFGQKQQIFENIAEFNNEQVDSKVFLEPYIYREV</sequence>
<evidence type="ECO:0000313" key="6">
    <source>
        <dbReference type="EMBL" id="KII72329.1"/>
    </source>
</evidence>
<dbReference type="PANTHER" id="PTHR23323:SF26">
    <property type="entry name" value="VACUOLAR PROTEIN SORTING-ASSOCIATED PROTEIN 18 HOMOLOG"/>
    <property type="match status" value="1"/>
</dbReference>
<keyword evidence="4" id="KW-0862">Zinc</keyword>
<dbReference type="PANTHER" id="PTHR23323">
    <property type="entry name" value="VACUOLAR PROTEIN SORTING-ASSOCIATED PROTEIN"/>
    <property type="match status" value="1"/>
</dbReference>
<protein>
    <submittedName>
        <fullName evidence="6">Vacuolar protein sorting-associated protein 18</fullName>
    </submittedName>
</protein>
<dbReference type="OrthoDB" id="1845386at2759"/>
<evidence type="ECO:0000313" key="7">
    <source>
        <dbReference type="Proteomes" id="UP000031668"/>
    </source>
</evidence>
<evidence type="ECO:0000256" key="4">
    <source>
        <dbReference type="ARBA" id="ARBA00022833"/>
    </source>
</evidence>
<keyword evidence="2" id="KW-0479">Metal-binding</keyword>
<dbReference type="Proteomes" id="UP000031668">
    <property type="component" value="Unassembled WGS sequence"/>
</dbReference>
<dbReference type="GO" id="GO:0048284">
    <property type="term" value="P:organelle fusion"/>
    <property type="evidence" value="ECO:0007669"/>
    <property type="project" value="TreeGrafter"/>
</dbReference>
<organism evidence="6 7">
    <name type="scientific">Thelohanellus kitauei</name>
    <name type="common">Myxosporean</name>
    <dbReference type="NCBI Taxonomy" id="669202"/>
    <lineage>
        <taxon>Eukaryota</taxon>
        <taxon>Metazoa</taxon>
        <taxon>Cnidaria</taxon>
        <taxon>Myxozoa</taxon>
        <taxon>Myxosporea</taxon>
        <taxon>Bivalvulida</taxon>
        <taxon>Platysporina</taxon>
        <taxon>Myxobolidae</taxon>
        <taxon>Thelohanellus</taxon>
    </lineage>
</organism>
<comment type="subcellular location">
    <subcellularLocation>
        <location evidence="1">Late endosome membrane</location>
        <topology evidence="1">Peripheral membrane protein</topology>
        <orientation evidence="1">Cytoplasmic side</orientation>
    </subcellularLocation>
</comment>
<proteinExistence type="predicted"/>
<gene>
    <name evidence="6" type="ORF">RF11_12421</name>
</gene>
<evidence type="ECO:0000256" key="1">
    <source>
        <dbReference type="ARBA" id="ARBA00004492"/>
    </source>
</evidence>
<dbReference type="GO" id="GO:0007032">
    <property type="term" value="P:endosome organization"/>
    <property type="evidence" value="ECO:0007669"/>
    <property type="project" value="TreeGrafter"/>
</dbReference>
<evidence type="ECO:0000256" key="2">
    <source>
        <dbReference type="ARBA" id="ARBA00022723"/>
    </source>
</evidence>
<feature type="domain" description="Pep3/Vps18 RING C-terminal" evidence="5">
    <location>
        <begin position="422"/>
        <end position="474"/>
    </location>
</feature>
<accession>A0A0C2J3B4</accession>
<dbReference type="AlphaFoldDB" id="A0A0C2J3B4"/>
<dbReference type="GO" id="GO:0006904">
    <property type="term" value="P:vesicle docking involved in exocytosis"/>
    <property type="evidence" value="ECO:0007669"/>
    <property type="project" value="TreeGrafter"/>
</dbReference>
<name>A0A0C2J3B4_THEKT</name>
<evidence type="ECO:0000256" key="3">
    <source>
        <dbReference type="ARBA" id="ARBA00022771"/>
    </source>
</evidence>